<evidence type="ECO:0000256" key="2">
    <source>
        <dbReference type="ARBA" id="ARBA00022692"/>
    </source>
</evidence>
<dbReference type="OrthoDB" id="2015447at2759"/>
<feature type="transmembrane region" description="Helical" evidence="5">
    <location>
        <begin position="413"/>
        <end position="433"/>
    </location>
</feature>
<gene>
    <name evidence="6" type="ORF">G7K_4064-t1</name>
</gene>
<evidence type="ECO:0008006" key="8">
    <source>
        <dbReference type="Google" id="ProtNLM"/>
    </source>
</evidence>
<reference evidence="6 7" key="2">
    <citation type="journal article" date="2014" name="J. Gen. Appl. Microbiol.">
        <title>The early diverging ascomycetous budding yeast Saitoella complicata has three histone deacetylases belonging to the Clr6, Hos2, and Rpd3 lineages.</title>
        <authorList>
            <person name="Nishida H."/>
            <person name="Matsumoto T."/>
            <person name="Kondo S."/>
            <person name="Hamamoto M."/>
            <person name="Yoshikawa H."/>
        </authorList>
    </citation>
    <scope>NUCLEOTIDE SEQUENCE [LARGE SCALE GENOMIC DNA]</scope>
    <source>
        <strain evidence="6 7">NRRL Y-17804</strain>
    </source>
</reference>
<accession>A0A0E9NJF3</accession>
<evidence type="ECO:0000256" key="1">
    <source>
        <dbReference type="ARBA" id="ARBA00004141"/>
    </source>
</evidence>
<feature type="transmembrane region" description="Helical" evidence="5">
    <location>
        <begin position="93"/>
        <end position="114"/>
    </location>
</feature>
<dbReference type="GO" id="GO:0022857">
    <property type="term" value="F:transmembrane transporter activity"/>
    <property type="evidence" value="ECO:0007669"/>
    <property type="project" value="InterPro"/>
</dbReference>
<comment type="subcellular location">
    <subcellularLocation>
        <location evidence="1">Membrane</location>
        <topology evidence="1">Multi-pass membrane protein</topology>
    </subcellularLocation>
</comment>
<reference evidence="6 7" key="3">
    <citation type="journal article" date="2015" name="Genome Announc.">
        <title>Draft Genome Sequence of the Archiascomycetous Yeast Saitoella complicata.</title>
        <authorList>
            <person name="Yamauchi K."/>
            <person name="Kondo S."/>
            <person name="Hamamoto M."/>
            <person name="Takahashi Y."/>
            <person name="Ogura Y."/>
            <person name="Hayashi T."/>
            <person name="Nishida H."/>
        </authorList>
    </citation>
    <scope>NUCLEOTIDE SEQUENCE [LARGE SCALE GENOMIC DNA]</scope>
    <source>
        <strain evidence="6 7">NRRL Y-17804</strain>
    </source>
</reference>
<dbReference type="InterPro" id="IPR051068">
    <property type="entry name" value="MFS_Domain-Containing_Protein"/>
</dbReference>
<keyword evidence="3 5" id="KW-1133">Transmembrane helix</keyword>
<feature type="transmembrane region" description="Helical" evidence="5">
    <location>
        <begin position="120"/>
        <end position="139"/>
    </location>
</feature>
<feature type="transmembrane region" description="Helical" evidence="5">
    <location>
        <begin position="314"/>
        <end position="333"/>
    </location>
</feature>
<organism evidence="6 7">
    <name type="scientific">Saitoella complicata (strain BCRC 22490 / CBS 7301 / JCM 7358 / NBRC 10748 / NRRL Y-17804)</name>
    <dbReference type="NCBI Taxonomy" id="698492"/>
    <lineage>
        <taxon>Eukaryota</taxon>
        <taxon>Fungi</taxon>
        <taxon>Dikarya</taxon>
        <taxon>Ascomycota</taxon>
        <taxon>Taphrinomycotina</taxon>
        <taxon>Taphrinomycotina incertae sedis</taxon>
        <taxon>Saitoella</taxon>
    </lineage>
</organism>
<evidence type="ECO:0000256" key="4">
    <source>
        <dbReference type="ARBA" id="ARBA00023136"/>
    </source>
</evidence>
<evidence type="ECO:0000256" key="3">
    <source>
        <dbReference type="ARBA" id="ARBA00022989"/>
    </source>
</evidence>
<dbReference type="GO" id="GO:0016020">
    <property type="term" value="C:membrane"/>
    <property type="evidence" value="ECO:0007669"/>
    <property type="project" value="UniProtKB-SubCell"/>
</dbReference>
<dbReference type="Proteomes" id="UP000033140">
    <property type="component" value="Unassembled WGS sequence"/>
</dbReference>
<reference evidence="6 7" key="1">
    <citation type="journal article" date="2011" name="J. Gen. Appl. Microbiol.">
        <title>Draft genome sequencing of the enigmatic yeast Saitoella complicata.</title>
        <authorList>
            <person name="Nishida H."/>
            <person name="Hamamoto M."/>
            <person name="Sugiyama J."/>
        </authorList>
    </citation>
    <scope>NUCLEOTIDE SEQUENCE [LARGE SCALE GENOMIC DNA]</scope>
    <source>
        <strain evidence="6 7">NRRL Y-17804</strain>
    </source>
</reference>
<dbReference type="AlphaFoldDB" id="A0A0E9NJF3"/>
<dbReference type="EMBL" id="BACD03000027">
    <property type="protein sequence ID" value="GAO49928.1"/>
    <property type="molecule type" value="Genomic_DNA"/>
</dbReference>
<dbReference type="OMA" id="TSPAWIM"/>
<feature type="transmembrane region" description="Helical" evidence="5">
    <location>
        <begin position="34"/>
        <end position="54"/>
    </location>
</feature>
<evidence type="ECO:0000313" key="6">
    <source>
        <dbReference type="EMBL" id="GAO49928.1"/>
    </source>
</evidence>
<dbReference type="Pfam" id="PF07690">
    <property type="entry name" value="MFS_1"/>
    <property type="match status" value="1"/>
</dbReference>
<dbReference type="PANTHER" id="PTHR23510">
    <property type="entry name" value="INNER MEMBRANE TRANSPORT PROTEIN YAJR"/>
    <property type="match status" value="1"/>
</dbReference>
<dbReference type="InterPro" id="IPR036259">
    <property type="entry name" value="MFS_trans_sf"/>
</dbReference>
<comment type="caution">
    <text evidence="6">The sequence shown here is derived from an EMBL/GenBank/DDBJ whole genome shotgun (WGS) entry which is preliminary data.</text>
</comment>
<name>A0A0E9NJF3_SAICN</name>
<keyword evidence="2 5" id="KW-0812">Transmembrane</keyword>
<feature type="transmembrane region" description="Helical" evidence="5">
    <location>
        <begin position="193"/>
        <end position="212"/>
    </location>
</feature>
<feature type="transmembrane region" description="Helical" evidence="5">
    <location>
        <begin position="340"/>
        <end position="359"/>
    </location>
</feature>
<dbReference type="RefSeq" id="XP_019021271.1">
    <property type="nucleotide sequence ID" value="XM_019169897.1"/>
</dbReference>
<sequence length="461" mass="50376">MSSRLRSLITSLRPSEERSLDPDFKLPHLPSLTIILLSNVLLQLSFYITIPSLSSFTRHLGGTNTFSGLCIGIPPLLAVALTYPVLRLGRGHYTFPLHLCCGSMLVGNILYGCAYRAHSLWMMFAGRLAFGGGFVFFMYQKRFVADGRYVGVRRRTTLSGSLVVGQGVGTILGPWLGGVLYKVGFGNEVFTGYTAQAWILAAMWLVFWFFAWRYFKEEDPSIVSTLSTTSLPPSSEPQTNDKEKEGAITDLTSAAPTEPLTPFTLSLRVKFPMALMSFYACMAFFVLSSWEAFIPVYAASAPQFLWSPLSSGNFMALGGLAAFPFLLLNVFAARRVQDRWILVGMSLFGIGGLAIFLSTHETGKVTYAPFFITWFMTVLAFNTLTSIPVSLLSKHLPPEWVTRTSIMVQMSMYTGRVTGAVWGGAGMKVGPVAELALEMGLVGLGVAGVVVLWGGLMAKKG</sequence>
<evidence type="ECO:0000313" key="7">
    <source>
        <dbReference type="Proteomes" id="UP000033140"/>
    </source>
</evidence>
<feature type="transmembrane region" description="Helical" evidence="5">
    <location>
        <begin position="439"/>
        <end position="458"/>
    </location>
</feature>
<protein>
    <recommendedName>
        <fullName evidence="8">Major facilitator superfamily (MFS) profile domain-containing protein</fullName>
    </recommendedName>
</protein>
<feature type="transmembrane region" description="Helical" evidence="5">
    <location>
        <begin position="273"/>
        <end position="294"/>
    </location>
</feature>
<dbReference type="PANTHER" id="PTHR23510:SF64">
    <property type="entry name" value="INNER MEMBRANE TRANSPORT PROTEIN YAJR"/>
    <property type="match status" value="1"/>
</dbReference>
<dbReference type="InterPro" id="IPR011701">
    <property type="entry name" value="MFS"/>
</dbReference>
<feature type="transmembrane region" description="Helical" evidence="5">
    <location>
        <begin position="371"/>
        <end position="392"/>
    </location>
</feature>
<dbReference type="STRING" id="698492.A0A0E9NJF3"/>
<keyword evidence="4 5" id="KW-0472">Membrane</keyword>
<feature type="transmembrane region" description="Helical" evidence="5">
    <location>
        <begin position="160"/>
        <end position="181"/>
    </location>
</feature>
<feature type="transmembrane region" description="Helical" evidence="5">
    <location>
        <begin position="66"/>
        <end position="86"/>
    </location>
</feature>
<dbReference type="Gene3D" id="1.20.1250.20">
    <property type="entry name" value="MFS general substrate transporter like domains"/>
    <property type="match status" value="1"/>
</dbReference>
<dbReference type="SUPFAM" id="SSF103473">
    <property type="entry name" value="MFS general substrate transporter"/>
    <property type="match status" value="1"/>
</dbReference>
<keyword evidence="7" id="KW-1185">Reference proteome</keyword>
<proteinExistence type="predicted"/>
<evidence type="ECO:0000256" key="5">
    <source>
        <dbReference type="SAM" id="Phobius"/>
    </source>
</evidence>